<evidence type="ECO:0000313" key="2">
    <source>
        <dbReference type="Proteomes" id="UP000000607"/>
    </source>
</evidence>
<dbReference type="KEGG" id="msu:MS1214"/>
<dbReference type="Proteomes" id="UP000000607">
    <property type="component" value="Chromosome"/>
</dbReference>
<dbReference type="HOGENOM" id="CLU_3272445_0_0_6"/>
<dbReference type="EMBL" id="AE016827">
    <property type="protein sequence ID" value="AAU37821.1"/>
    <property type="molecule type" value="Genomic_DNA"/>
</dbReference>
<organism evidence="1 2">
    <name type="scientific">Mannheimia succiniciproducens (strain KCTC 0769BP / MBEL55E)</name>
    <dbReference type="NCBI Taxonomy" id="221988"/>
    <lineage>
        <taxon>Bacteria</taxon>
        <taxon>Pseudomonadati</taxon>
        <taxon>Pseudomonadota</taxon>
        <taxon>Gammaproteobacteria</taxon>
        <taxon>Pasteurellales</taxon>
        <taxon>Pasteurellaceae</taxon>
        <taxon>Basfia</taxon>
    </lineage>
</organism>
<sequence length="41" mass="4267">MVPEVLAVSAEVDLPVAVLVAVASVEVAPVEVGKVDKFSRF</sequence>
<keyword evidence="2" id="KW-1185">Reference proteome</keyword>
<dbReference type="STRING" id="221988.MS1214"/>
<evidence type="ECO:0000313" key="1">
    <source>
        <dbReference type="EMBL" id="AAU37821.1"/>
    </source>
</evidence>
<dbReference type="AlphaFoldDB" id="Q65T89"/>
<name>Q65T89_MANSM</name>
<protein>
    <submittedName>
        <fullName evidence="1">Uncharacterized protein</fullName>
    </submittedName>
</protein>
<accession>Q65T89</accession>
<proteinExistence type="predicted"/>
<gene>
    <name evidence="1" type="ordered locus">MS1214</name>
</gene>
<reference evidence="1 2" key="1">
    <citation type="journal article" date="2004" name="Nat. Biotechnol.">
        <title>The genome sequence of the capnophilic rumen bacterium Mannheimia succiniciproducens.</title>
        <authorList>
            <person name="Hong S.H."/>
            <person name="Kim J.S."/>
            <person name="Lee S.Y."/>
            <person name="In Y.H."/>
            <person name="Choi S.S."/>
            <person name="Rih J.-K."/>
            <person name="Kim C.H."/>
            <person name="Jeong H."/>
            <person name="Hur C.G."/>
            <person name="Kim J.J."/>
        </authorList>
    </citation>
    <scope>NUCLEOTIDE SEQUENCE [LARGE SCALE GENOMIC DNA]</scope>
    <source>
        <strain evidence="2">KCTC 0769BP / MBEL55E</strain>
    </source>
</reference>